<keyword evidence="1" id="KW-0812">Transmembrane</keyword>
<keyword evidence="1" id="KW-1133">Transmembrane helix</keyword>
<comment type="caution">
    <text evidence="2">The sequence shown here is derived from an EMBL/GenBank/DDBJ whole genome shotgun (WGS) entry which is preliminary data.</text>
</comment>
<protein>
    <submittedName>
        <fullName evidence="2">Uncharacterized protein</fullName>
    </submittedName>
</protein>
<organism evidence="2 3">
    <name type="scientific">Desulfosporosinus fructosivorans</name>
    <dbReference type="NCBI Taxonomy" id="2018669"/>
    <lineage>
        <taxon>Bacteria</taxon>
        <taxon>Bacillati</taxon>
        <taxon>Bacillota</taxon>
        <taxon>Clostridia</taxon>
        <taxon>Eubacteriales</taxon>
        <taxon>Desulfitobacteriaceae</taxon>
        <taxon>Desulfosporosinus</taxon>
    </lineage>
</organism>
<evidence type="ECO:0000313" key="2">
    <source>
        <dbReference type="EMBL" id="TGE39664.1"/>
    </source>
</evidence>
<keyword evidence="3" id="KW-1185">Reference proteome</keyword>
<dbReference type="AlphaFoldDB" id="A0A4Z0RB45"/>
<dbReference type="OrthoDB" id="1799398at2"/>
<proteinExistence type="predicted"/>
<accession>A0A4Z0RB45</accession>
<name>A0A4Z0RB45_9FIRM</name>
<feature type="transmembrane region" description="Helical" evidence="1">
    <location>
        <begin position="20"/>
        <end position="41"/>
    </location>
</feature>
<reference evidence="2 3" key="1">
    <citation type="submission" date="2019-03" db="EMBL/GenBank/DDBJ databases">
        <title>Draft Genome Sequence of Desulfosporosinus fructosivorans Strain 63.6F, Isolated from Marine Sediment in the Baltic Sea.</title>
        <authorList>
            <person name="Hausmann B."/>
            <person name="Vandieken V."/>
            <person name="Pjevac P."/>
            <person name="Schreck K."/>
            <person name="Herbold C.W."/>
            <person name="Loy A."/>
        </authorList>
    </citation>
    <scope>NUCLEOTIDE SEQUENCE [LARGE SCALE GENOMIC DNA]</scope>
    <source>
        <strain evidence="2 3">63.6F</strain>
    </source>
</reference>
<evidence type="ECO:0000256" key="1">
    <source>
        <dbReference type="SAM" id="Phobius"/>
    </source>
</evidence>
<sequence length="65" mass="7369">MNSIPVQKSKNTYPTEGKYWGVWLPVPTIIAIINSTFWIWLISKTVGLTEAPKTTESENAVIEQF</sequence>
<evidence type="ECO:0000313" key="3">
    <source>
        <dbReference type="Proteomes" id="UP000298460"/>
    </source>
</evidence>
<gene>
    <name evidence="2" type="ORF">E4K67_01280</name>
</gene>
<dbReference type="Proteomes" id="UP000298460">
    <property type="component" value="Unassembled WGS sequence"/>
</dbReference>
<dbReference type="EMBL" id="SPQQ01000001">
    <property type="protein sequence ID" value="TGE39664.1"/>
    <property type="molecule type" value="Genomic_DNA"/>
</dbReference>
<keyword evidence="1" id="KW-0472">Membrane</keyword>
<dbReference type="RefSeq" id="WP_135544603.1">
    <property type="nucleotide sequence ID" value="NZ_SPQQ01000001.1"/>
</dbReference>